<evidence type="ECO:0000256" key="7">
    <source>
        <dbReference type="SAM" id="Phobius"/>
    </source>
</evidence>
<evidence type="ECO:0000256" key="5">
    <source>
        <dbReference type="ARBA" id="ARBA00023136"/>
    </source>
</evidence>
<dbReference type="GO" id="GO:0022857">
    <property type="term" value="F:transmembrane transporter activity"/>
    <property type="evidence" value="ECO:0007669"/>
    <property type="project" value="TreeGrafter"/>
</dbReference>
<evidence type="ECO:0000256" key="2">
    <source>
        <dbReference type="ARBA" id="ARBA00022475"/>
    </source>
</evidence>
<dbReference type="Pfam" id="PF12704">
    <property type="entry name" value="MacB_PCD"/>
    <property type="match status" value="1"/>
</dbReference>
<gene>
    <name evidence="10" type="ORF">SAMN06295981_2080</name>
</gene>
<evidence type="ECO:0000259" key="9">
    <source>
        <dbReference type="Pfam" id="PF12704"/>
    </source>
</evidence>
<feature type="transmembrane region" description="Helical" evidence="7">
    <location>
        <begin position="562"/>
        <end position="582"/>
    </location>
</feature>
<dbReference type="EMBL" id="FXAR01000007">
    <property type="protein sequence ID" value="SMG33319.1"/>
    <property type="molecule type" value="Genomic_DNA"/>
</dbReference>
<comment type="similarity">
    <text evidence="6">Belongs to the ABC-4 integral membrane protein family.</text>
</comment>
<evidence type="ECO:0000313" key="10">
    <source>
        <dbReference type="EMBL" id="SMG33319.1"/>
    </source>
</evidence>
<dbReference type="PANTHER" id="PTHR30572">
    <property type="entry name" value="MEMBRANE COMPONENT OF TRANSPORTER-RELATED"/>
    <property type="match status" value="1"/>
</dbReference>
<feature type="transmembrane region" description="Helical" evidence="7">
    <location>
        <begin position="237"/>
        <end position="264"/>
    </location>
</feature>
<dbReference type="Proteomes" id="UP000193309">
    <property type="component" value="Unassembled WGS sequence"/>
</dbReference>
<dbReference type="AlphaFoldDB" id="A0A1X7JY49"/>
<evidence type="ECO:0000259" key="8">
    <source>
        <dbReference type="Pfam" id="PF02687"/>
    </source>
</evidence>
<keyword evidence="5 7" id="KW-0472">Membrane</keyword>
<dbReference type="OrthoDB" id="9780560at2"/>
<feature type="domain" description="MacB-like periplasmic core" evidence="9">
    <location>
        <begin position="326"/>
        <end position="534"/>
    </location>
</feature>
<evidence type="ECO:0000256" key="4">
    <source>
        <dbReference type="ARBA" id="ARBA00022989"/>
    </source>
</evidence>
<dbReference type="InterPro" id="IPR003838">
    <property type="entry name" value="ABC3_permease_C"/>
</dbReference>
<organism evidence="10 11">
    <name type="scientific">Corynebacterium pollutisoli</name>
    <dbReference type="NCBI Taxonomy" id="1610489"/>
    <lineage>
        <taxon>Bacteria</taxon>
        <taxon>Bacillati</taxon>
        <taxon>Actinomycetota</taxon>
        <taxon>Actinomycetes</taxon>
        <taxon>Mycobacteriales</taxon>
        <taxon>Corynebacteriaceae</taxon>
        <taxon>Corynebacterium</taxon>
    </lineage>
</organism>
<dbReference type="InterPro" id="IPR050250">
    <property type="entry name" value="Macrolide_Exporter_MacB"/>
</dbReference>
<accession>A0A1X7JY49</accession>
<name>A0A1X7JY49_9CORY</name>
<keyword evidence="2" id="KW-1003">Cell membrane</keyword>
<keyword evidence="4 7" id="KW-1133">Transmembrane helix</keyword>
<dbReference type="GO" id="GO:0005886">
    <property type="term" value="C:plasma membrane"/>
    <property type="evidence" value="ECO:0007669"/>
    <property type="project" value="UniProtKB-SubCell"/>
</dbReference>
<dbReference type="STRING" id="1610489.SAMN06295981_2080"/>
<evidence type="ECO:0000256" key="1">
    <source>
        <dbReference type="ARBA" id="ARBA00004651"/>
    </source>
</evidence>
<feature type="domain" description="ABC3 transporter permease C-terminal" evidence="8">
    <location>
        <begin position="568"/>
        <end position="685"/>
    </location>
</feature>
<feature type="transmembrane region" description="Helical" evidence="7">
    <location>
        <begin position="657"/>
        <end position="675"/>
    </location>
</feature>
<proteinExistence type="inferred from homology"/>
<keyword evidence="11" id="KW-1185">Reference proteome</keyword>
<dbReference type="InterPro" id="IPR025857">
    <property type="entry name" value="MacB_PCD"/>
</dbReference>
<dbReference type="PANTHER" id="PTHR30572:SF4">
    <property type="entry name" value="ABC TRANSPORTER PERMEASE YTRF"/>
    <property type="match status" value="1"/>
</dbReference>
<evidence type="ECO:0000313" key="11">
    <source>
        <dbReference type="Proteomes" id="UP000193309"/>
    </source>
</evidence>
<feature type="domain" description="ABC3 transporter permease C-terminal" evidence="8">
    <location>
        <begin position="199"/>
        <end position="306"/>
    </location>
</feature>
<reference evidence="11" key="1">
    <citation type="submission" date="2017-04" db="EMBL/GenBank/DDBJ databases">
        <authorList>
            <person name="Varghese N."/>
            <person name="Submissions S."/>
        </authorList>
    </citation>
    <scope>NUCLEOTIDE SEQUENCE [LARGE SCALE GENOMIC DNA]</scope>
    <source>
        <strain evidence="11">VDS</strain>
    </source>
</reference>
<keyword evidence="10" id="KW-0449">Lipoprotein</keyword>
<feature type="transmembrane region" description="Helical" evidence="7">
    <location>
        <begin position="326"/>
        <end position="350"/>
    </location>
</feature>
<protein>
    <submittedName>
        <fullName evidence="10">ABC-type transport system, involved in lipoprotein release, permease component</fullName>
    </submittedName>
</protein>
<feature type="transmembrane region" description="Helical" evidence="7">
    <location>
        <begin position="618"/>
        <end position="637"/>
    </location>
</feature>
<evidence type="ECO:0000256" key="6">
    <source>
        <dbReference type="ARBA" id="ARBA00038076"/>
    </source>
</evidence>
<feature type="transmembrane region" description="Helical" evidence="7">
    <location>
        <begin position="276"/>
        <end position="297"/>
    </location>
</feature>
<feature type="transmembrane region" description="Helical" evidence="7">
    <location>
        <begin position="189"/>
        <end position="216"/>
    </location>
</feature>
<dbReference type="RefSeq" id="WP_085550165.1">
    <property type="nucleotide sequence ID" value="NZ_FXAR01000007.1"/>
</dbReference>
<dbReference type="Pfam" id="PF02687">
    <property type="entry name" value="FtsX"/>
    <property type="match status" value="2"/>
</dbReference>
<comment type="subcellular location">
    <subcellularLocation>
        <location evidence="1">Cell membrane</location>
        <topology evidence="1">Multi-pass membrane protein</topology>
    </subcellularLocation>
</comment>
<evidence type="ECO:0000256" key="3">
    <source>
        <dbReference type="ARBA" id="ARBA00022692"/>
    </source>
</evidence>
<keyword evidence="3 7" id="KW-0812">Transmembrane</keyword>
<sequence>MFTSSPDHPLTLDMAEEIAARPDVEKVETTDMLPVVLLGPDGDTYQSGGAGTWLLPSVPPEDLITVTFTVSEGRVPEGPGEAVINSGAAERGELQVGDTVTVIDSVGRTDYLLVGITEAGIASGGWAGVQVSEEVFRADYAPTGTTGRILLRGDVTLDTLREAYPDADLRTAGQAAEEDSEEIRQMLSFFTYILLAFGPVALLVGTFIISNTFSMLVGHRTREFALLRALGMSRPQLTGSVLVEAALIGGLLLVAGLTTSLAAAVVGDWSTSTRTVYLGIGTVLLILGVLLLLAGVARHVFAWRSRSGAVVPLLARTNLSRNPRRTAATAFALTLGVALVCAVGILGASIKFSVFGAIEEEMTADAVVSAGVVSNQSIPEQTVDTIEGMDGVEGIVTVTWVPLSVDGKAGSRDEAGGVTAVLDTDSRMALTLEVLGGGFDDIAERPGVGLSRDTARELDVGVGDLVEVTSSVTESTVEVPVRVIWENSSAYTPLAVSRATVAELLPDPATWFTQTLFVTFADDADAGAVYERVSAEAASYGVLQAMTPTEYQVSAAAQIDQLLAVVYALLALSVVIAVLGIINTLSLSIMERTHEYGMLRAVGMQQGQIRRMITLESVLIAVLGAGAGVASGVWLGWCLVRTQDGQGIERWAIPWEQLAVVPVAAVLVGVIAALWPARRAARTSPLTAVE</sequence>